<dbReference type="InterPro" id="IPR002563">
    <property type="entry name" value="Flavin_Rdtase-like_dom"/>
</dbReference>
<dbReference type="Pfam" id="PF01613">
    <property type="entry name" value="Flavin_Reduct"/>
    <property type="match status" value="1"/>
</dbReference>
<dbReference type="Gene3D" id="2.30.110.10">
    <property type="entry name" value="Electron Transport, Fmn-binding Protein, Chain A"/>
    <property type="match status" value="1"/>
</dbReference>
<name>A0A6S7A5Q8_9BURK</name>
<dbReference type="EC" id="1.5.1.-" evidence="4"/>
<organism evidence="4 5">
    <name type="scientific">Achromobacter deleyi</name>
    <dbReference type="NCBI Taxonomy" id="1353891"/>
    <lineage>
        <taxon>Bacteria</taxon>
        <taxon>Pseudomonadati</taxon>
        <taxon>Pseudomonadota</taxon>
        <taxon>Betaproteobacteria</taxon>
        <taxon>Burkholderiales</taxon>
        <taxon>Alcaligenaceae</taxon>
        <taxon>Achromobacter</taxon>
    </lineage>
</organism>
<keyword evidence="2 4" id="KW-0560">Oxidoreductase</keyword>
<dbReference type="RefSeq" id="WP_175194097.1">
    <property type="nucleotide sequence ID" value="NZ_CADIJO010000011.1"/>
</dbReference>
<dbReference type="AlphaFoldDB" id="A0A6S7A5Q8"/>
<evidence type="ECO:0000313" key="4">
    <source>
        <dbReference type="EMBL" id="CAB3714666.1"/>
    </source>
</evidence>
<evidence type="ECO:0000256" key="2">
    <source>
        <dbReference type="ARBA" id="ARBA00023002"/>
    </source>
</evidence>
<evidence type="ECO:0000259" key="3">
    <source>
        <dbReference type="SMART" id="SM00903"/>
    </source>
</evidence>
<dbReference type="SMART" id="SM00903">
    <property type="entry name" value="Flavin_Reduct"/>
    <property type="match status" value="1"/>
</dbReference>
<dbReference type="SUPFAM" id="SSF50475">
    <property type="entry name" value="FMN-binding split barrel"/>
    <property type="match status" value="1"/>
</dbReference>
<dbReference type="EMBL" id="CADIJO010000011">
    <property type="protein sequence ID" value="CAB3714666.1"/>
    <property type="molecule type" value="Genomic_DNA"/>
</dbReference>
<dbReference type="PANTHER" id="PTHR30466:SF11">
    <property type="entry name" value="FLAVIN-DEPENDENT MONOOXYGENASE, REDUCTASE SUBUNIT HSAB"/>
    <property type="match status" value="1"/>
</dbReference>
<sequence length="168" mass="17878">MTCATLDLSPPRLRQALGRYATGVTVVTAAGAQGPIGLTVNSFAPVSLDPPLVLWSLRRASMHYDDFMAQGGFAIHVLGAPQRDLARVFSQPVADRYAGLDWYLGQDGIPVFDACAARFECAIRQVLEVGDHAVLIGEVLRLHAPDDDGGALVFHKGAFLPQAGVPVV</sequence>
<evidence type="ECO:0000256" key="1">
    <source>
        <dbReference type="ARBA" id="ARBA00008898"/>
    </source>
</evidence>
<evidence type="ECO:0000313" key="5">
    <source>
        <dbReference type="Proteomes" id="UP000494111"/>
    </source>
</evidence>
<dbReference type="Proteomes" id="UP000494111">
    <property type="component" value="Unassembled WGS sequence"/>
</dbReference>
<dbReference type="PANTHER" id="PTHR30466">
    <property type="entry name" value="FLAVIN REDUCTASE"/>
    <property type="match status" value="1"/>
</dbReference>
<protein>
    <submittedName>
        <fullName evidence="4">Putative flavin reductase</fullName>
        <ecNumber evidence="4">1.5.1.-</ecNumber>
    </submittedName>
</protein>
<gene>
    <name evidence="4" type="ORF">LMG3458_03450</name>
</gene>
<proteinExistence type="inferred from homology"/>
<accession>A0A6S7A5Q8</accession>
<dbReference type="GO" id="GO:0010181">
    <property type="term" value="F:FMN binding"/>
    <property type="evidence" value="ECO:0007669"/>
    <property type="project" value="InterPro"/>
</dbReference>
<reference evidence="4 5" key="1">
    <citation type="submission" date="2020-04" db="EMBL/GenBank/DDBJ databases">
        <authorList>
            <person name="De Canck E."/>
        </authorList>
    </citation>
    <scope>NUCLEOTIDE SEQUENCE [LARGE SCALE GENOMIC DNA]</scope>
    <source>
        <strain evidence="4 5">LMG 3458</strain>
    </source>
</reference>
<comment type="similarity">
    <text evidence="1">Belongs to the non-flavoprotein flavin reductase family.</text>
</comment>
<dbReference type="InterPro" id="IPR050268">
    <property type="entry name" value="NADH-dep_flavin_reductase"/>
</dbReference>
<feature type="domain" description="Flavin reductase like" evidence="3">
    <location>
        <begin position="17"/>
        <end position="161"/>
    </location>
</feature>
<dbReference type="InterPro" id="IPR012349">
    <property type="entry name" value="Split_barrel_FMN-bd"/>
</dbReference>
<dbReference type="GO" id="GO:0042602">
    <property type="term" value="F:riboflavin reductase (NADPH) activity"/>
    <property type="evidence" value="ECO:0007669"/>
    <property type="project" value="TreeGrafter"/>
</dbReference>